<evidence type="ECO:0000256" key="6">
    <source>
        <dbReference type="ARBA" id="ARBA00032829"/>
    </source>
</evidence>
<sequence length="714" mass="79721">MARFTPEVFIEAPRRSSAVPSDDGTLALYTVSRYSIEARLESKEIRVMNLDTGDSTLFSDDQNVKEPTWFGESNQILWQRSPEDGSTELWVSNAVGEKETYRLGEIDGSISDLKLKPLPNGEIAIAFTATKAEGGKLFKSGSVKSPASTAREFDTLKVRYWDHYHKKEKGTLWYTTLERVKATPRYALNLDHLVDALKGTGIEFPWCDGPFGEGGQYNLSPKGIILTVLDPGTDYTRRITNALYMIPVKSFRESASPPIKIDIPNFTGSASGAVFSPDAERFAFLKAKDWHGDESQRMLFVASTASPEKPQQVKLCTSEANTKEWDRSPESILWSEIDQELYLSIEDAGHKKVFRIRFTEDGESWQAVPRVLTGGGVVNDVYRRRNPHSLQILVTRSSLVDSSCFDIIDVEPVEISLTSSFTDHGASFGLHPGQVSEFAFQGYGDYTVEAFLTKPSNFSPNKKYPLALLMHGGPQSSWLNAWSTRWNPAVFAEQGYVVVSPNVTGSTGFGDDFSRAVLGDWGGRPYQDLVKCVDYVENNMEFIDMERAVALGGSYGGYMANWIAGQPLAKKFKALVCHDGIFTMANLLSSDIPATLPEDMGGTLWENQEAWDKYDPSRHTANWTQPMLFIHSDNDFRCPITEGLAAYTVCQQKKIPSRFLNFPDENHFVLKRANSLHWYRTVLGWVNKYAGVTDGVVLQSPVTEPNCSKAESEE</sequence>
<accession>A0A9P4IQ44</accession>
<dbReference type="GO" id="GO:0004252">
    <property type="term" value="F:serine-type endopeptidase activity"/>
    <property type="evidence" value="ECO:0007669"/>
    <property type="project" value="TreeGrafter"/>
</dbReference>
<organism evidence="8 9">
    <name type="scientific">Rhizodiscina lignyota</name>
    <dbReference type="NCBI Taxonomy" id="1504668"/>
    <lineage>
        <taxon>Eukaryota</taxon>
        <taxon>Fungi</taxon>
        <taxon>Dikarya</taxon>
        <taxon>Ascomycota</taxon>
        <taxon>Pezizomycotina</taxon>
        <taxon>Dothideomycetes</taxon>
        <taxon>Pleosporomycetidae</taxon>
        <taxon>Aulographales</taxon>
        <taxon>Rhizodiscinaceae</taxon>
        <taxon>Rhizodiscina</taxon>
    </lineage>
</organism>
<comment type="caution">
    <text evidence="8">The sequence shown here is derived from an EMBL/GenBank/DDBJ whole genome shotgun (WGS) entry which is preliminary data.</text>
</comment>
<dbReference type="EMBL" id="ML978122">
    <property type="protein sequence ID" value="KAF2102482.1"/>
    <property type="molecule type" value="Genomic_DNA"/>
</dbReference>
<evidence type="ECO:0000256" key="4">
    <source>
        <dbReference type="ARBA" id="ARBA00022801"/>
    </source>
</evidence>
<evidence type="ECO:0000313" key="9">
    <source>
        <dbReference type="Proteomes" id="UP000799772"/>
    </source>
</evidence>
<evidence type="ECO:0000256" key="5">
    <source>
        <dbReference type="ARBA" id="ARBA00022825"/>
    </source>
</evidence>
<dbReference type="PANTHER" id="PTHR42776:SF13">
    <property type="entry name" value="DIPEPTIDYL-PEPTIDASE 5"/>
    <property type="match status" value="1"/>
</dbReference>
<name>A0A9P4IQ44_9PEZI</name>
<keyword evidence="5" id="KW-0720">Serine protease</keyword>
<keyword evidence="9" id="KW-1185">Reference proteome</keyword>
<dbReference type="OrthoDB" id="416344at2759"/>
<evidence type="ECO:0000259" key="7">
    <source>
        <dbReference type="Pfam" id="PF00326"/>
    </source>
</evidence>
<dbReference type="PANTHER" id="PTHR42776">
    <property type="entry name" value="SERINE PEPTIDASE S9 FAMILY MEMBER"/>
    <property type="match status" value="1"/>
</dbReference>
<keyword evidence="4" id="KW-0378">Hydrolase</keyword>
<evidence type="ECO:0000256" key="2">
    <source>
        <dbReference type="ARBA" id="ARBA00022670"/>
    </source>
</evidence>
<dbReference type="Gene3D" id="2.120.10.30">
    <property type="entry name" value="TolB, C-terminal domain"/>
    <property type="match status" value="1"/>
</dbReference>
<dbReference type="SUPFAM" id="SSF82171">
    <property type="entry name" value="DPP6 N-terminal domain-like"/>
    <property type="match status" value="1"/>
</dbReference>
<evidence type="ECO:0000256" key="1">
    <source>
        <dbReference type="ARBA" id="ARBA00010040"/>
    </source>
</evidence>
<feature type="domain" description="Peptidase S9 prolyl oligopeptidase catalytic" evidence="7">
    <location>
        <begin position="482"/>
        <end position="691"/>
    </location>
</feature>
<dbReference type="InterPro" id="IPR011042">
    <property type="entry name" value="6-blade_b-propeller_TolB-like"/>
</dbReference>
<dbReference type="FunFam" id="3.40.50.1820:FF:000028">
    <property type="entry name" value="S9 family peptidase"/>
    <property type="match status" value="1"/>
</dbReference>
<reference evidence="8" key="1">
    <citation type="journal article" date="2020" name="Stud. Mycol.">
        <title>101 Dothideomycetes genomes: a test case for predicting lifestyles and emergence of pathogens.</title>
        <authorList>
            <person name="Haridas S."/>
            <person name="Albert R."/>
            <person name="Binder M."/>
            <person name="Bloem J."/>
            <person name="Labutti K."/>
            <person name="Salamov A."/>
            <person name="Andreopoulos B."/>
            <person name="Baker S."/>
            <person name="Barry K."/>
            <person name="Bills G."/>
            <person name="Bluhm B."/>
            <person name="Cannon C."/>
            <person name="Castanera R."/>
            <person name="Culley D."/>
            <person name="Daum C."/>
            <person name="Ezra D."/>
            <person name="Gonzalez J."/>
            <person name="Henrissat B."/>
            <person name="Kuo A."/>
            <person name="Liang C."/>
            <person name="Lipzen A."/>
            <person name="Lutzoni F."/>
            <person name="Magnuson J."/>
            <person name="Mondo S."/>
            <person name="Nolan M."/>
            <person name="Ohm R."/>
            <person name="Pangilinan J."/>
            <person name="Park H.-J."/>
            <person name="Ramirez L."/>
            <person name="Alfaro M."/>
            <person name="Sun H."/>
            <person name="Tritt A."/>
            <person name="Yoshinaga Y."/>
            <person name="Zwiers L.-H."/>
            <person name="Turgeon B."/>
            <person name="Goodwin S."/>
            <person name="Spatafora J."/>
            <person name="Crous P."/>
            <person name="Grigoriev I."/>
        </authorList>
    </citation>
    <scope>NUCLEOTIDE SEQUENCE</scope>
    <source>
        <strain evidence="8">CBS 133067</strain>
    </source>
</reference>
<dbReference type="InterPro" id="IPR001375">
    <property type="entry name" value="Peptidase_S9_cat"/>
</dbReference>
<dbReference type="InterPro" id="IPR029058">
    <property type="entry name" value="AB_hydrolase_fold"/>
</dbReference>
<proteinExistence type="inferred from homology"/>
<keyword evidence="2" id="KW-0645">Protease</keyword>
<gene>
    <name evidence="8" type="ORF">NA57DRAFT_63411</name>
</gene>
<dbReference type="AlphaFoldDB" id="A0A9P4IQ44"/>
<dbReference type="GO" id="GO:0006508">
    <property type="term" value="P:proteolysis"/>
    <property type="evidence" value="ECO:0007669"/>
    <property type="project" value="UniProtKB-KW"/>
</dbReference>
<dbReference type="Gene3D" id="3.40.50.1820">
    <property type="entry name" value="alpha/beta hydrolase"/>
    <property type="match status" value="1"/>
</dbReference>
<protein>
    <recommendedName>
        <fullName evidence="6">Dipeptidyl-peptidase V</fullName>
    </recommendedName>
</protein>
<evidence type="ECO:0000313" key="8">
    <source>
        <dbReference type="EMBL" id="KAF2102482.1"/>
    </source>
</evidence>
<evidence type="ECO:0000256" key="3">
    <source>
        <dbReference type="ARBA" id="ARBA00022729"/>
    </source>
</evidence>
<dbReference type="Pfam" id="PF00326">
    <property type="entry name" value="Peptidase_S9"/>
    <property type="match status" value="1"/>
</dbReference>
<dbReference type="SUPFAM" id="SSF53474">
    <property type="entry name" value="alpha/beta-Hydrolases"/>
    <property type="match status" value="1"/>
</dbReference>
<dbReference type="Proteomes" id="UP000799772">
    <property type="component" value="Unassembled WGS sequence"/>
</dbReference>
<keyword evidence="3" id="KW-0732">Signal</keyword>
<comment type="similarity">
    <text evidence="1">Belongs to the peptidase S9C family.</text>
</comment>